<sequence>MEKSFAQWKKQSLNKADLSKKGAVDEAIEHVVSLLNSREEYFTTSSCSGRVVLIDGCCRHAKLWEPFIIIIVFCLHCDYSTSVLLSWFHVLWCFLKLQFAVRSTHGLEVPLSHDGTLLIPQEYITYLTQVANQKLEENHRRISRSVCWLVVKSETCWSLTGFLTRLNPAGHRLSTPALDTCSAVTELELGTPLSEEGALFSPHPPRSFMVFAVVLESSHDG</sequence>
<reference evidence="14" key="2">
    <citation type="submission" date="2025-09" db="UniProtKB">
        <authorList>
            <consortium name="Ensembl"/>
        </authorList>
    </citation>
    <scope>IDENTIFICATION</scope>
</reference>
<accession>A0A3Q4H5R7</accession>
<evidence type="ECO:0000313" key="15">
    <source>
        <dbReference type="Proteomes" id="UP000261580"/>
    </source>
</evidence>
<dbReference type="Pfam" id="PF02676">
    <property type="entry name" value="TYW3"/>
    <property type="match status" value="2"/>
</dbReference>
<evidence type="ECO:0000256" key="8">
    <source>
        <dbReference type="ARBA" id="ARBA00022694"/>
    </source>
</evidence>
<dbReference type="PANTHER" id="PTHR48418:SF1">
    <property type="entry name" value="TRNA WYBUTOSINE-SYNTHESIZING PROTEIN 3"/>
    <property type="match status" value="1"/>
</dbReference>
<keyword evidence="15" id="KW-1185">Reference proteome</keyword>
<comment type="function">
    <text evidence="9">Probable S-adenosyl-L-methionine-dependent methyltransferase that acts as a component of the wybutosine biosynthesis pathway. Wybutosine is a hyper modified guanosine with a tricyclic base found at the 3'-position adjacent to the anticodon of eukaryotic phenylalanine tRNA.</text>
</comment>
<dbReference type="UniPathway" id="UPA00375"/>
<name>A0A3Q4H5R7_NEOBR</name>
<keyword evidence="12" id="KW-0812">Transmembrane</keyword>
<dbReference type="InterPro" id="IPR003827">
    <property type="entry name" value="tRNA_yW-synthesising"/>
</dbReference>
<keyword evidence="5" id="KW-0489">Methyltransferase</keyword>
<dbReference type="Gene3D" id="3.30.1960.10">
    <property type="entry name" value="tRNA wybutosine-synthesizing-like"/>
    <property type="match status" value="2"/>
</dbReference>
<evidence type="ECO:0000256" key="11">
    <source>
        <dbReference type="ARBA" id="ARBA00049202"/>
    </source>
</evidence>
<dbReference type="GO" id="GO:0032259">
    <property type="term" value="P:methylation"/>
    <property type="evidence" value="ECO:0007669"/>
    <property type="project" value="UniProtKB-KW"/>
</dbReference>
<feature type="domain" description="tRNA wybutosine-synthesizing protein" evidence="13">
    <location>
        <begin position="9"/>
        <end position="54"/>
    </location>
</feature>
<dbReference type="STRING" id="32507.ENSNBRP00000015308"/>
<comment type="pathway">
    <text evidence="1">tRNA modification; wybutosine-tRNA(Phe) biosynthesis.</text>
</comment>
<dbReference type="GO" id="GO:0008033">
    <property type="term" value="P:tRNA processing"/>
    <property type="evidence" value="ECO:0007669"/>
    <property type="project" value="UniProtKB-KW"/>
</dbReference>
<dbReference type="AlphaFoldDB" id="A0A3Q4H5R7"/>
<comment type="similarity">
    <text evidence="2">Belongs to the TYW3 family.</text>
</comment>
<dbReference type="SUPFAM" id="SSF111278">
    <property type="entry name" value="SSo0622-like"/>
    <property type="match status" value="1"/>
</dbReference>
<evidence type="ECO:0000256" key="6">
    <source>
        <dbReference type="ARBA" id="ARBA00022679"/>
    </source>
</evidence>
<protein>
    <recommendedName>
        <fullName evidence="4">tRNA wybutosine-synthesizing protein 3 homolog</fullName>
        <ecNumber evidence="3">2.1.1.282</ecNumber>
    </recommendedName>
    <alternativeName>
        <fullName evidence="10">tRNA(Phe) 7-((3-amino-3-carboxypropyl)-4-demethylwyosine(37)-N(4))-methyltransferase</fullName>
    </alternativeName>
</protein>
<evidence type="ECO:0000313" key="14">
    <source>
        <dbReference type="Ensembl" id="ENSNBRP00000015308.1"/>
    </source>
</evidence>
<feature type="transmembrane region" description="Helical" evidence="12">
    <location>
        <begin position="67"/>
        <end position="92"/>
    </location>
</feature>
<keyword evidence="7" id="KW-0949">S-adenosyl-L-methionine</keyword>
<dbReference type="GO" id="GO:0008168">
    <property type="term" value="F:methyltransferase activity"/>
    <property type="evidence" value="ECO:0007669"/>
    <property type="project" value="UniProtKB-KW"/>
</dbReference>
<dbReference type="Proteomes" id="UP000261580">
    <property type="component" value="Unassembled WGS sequence"/>
</dbReference>
<evidence type="ECO:0000256" key="1">
    <source>
        <dbReference type="ARBA" id="ARBA00004797"/>
    </source>
</evidence>
<proteinExistence type="inferred from homology"/>
<reference evidence="14" key="1">
    <citation type="submission" date="2025-08" db="UniProtKB">
        <authorList>
            <consortium name="Ensembl"/>
        </authorList>
    </citation>
    <scope>IDENTIFICATION</scope>
</reference>
<keyword evidence="6" id="KW-0808">Transferase</keyword>
<keyword evidence="12" id="KW-0472">Membrane</keyword>
<dbReference type="EC" id="2.1.1.282" evidence="3"/>
<dbReference type="PANTHER" id="PTHR48418">
    <property type="entry name" value="TRNA WYBUTOSINE-SYNTHESIZING PROTEIN 3"/>
    <property type="match status" value="1"/>
</dbReference>
<keyword evidence="12" id="KW-1133">Transmembrane helix</keyword>
<evidence type="ECO:0000256" key="7">
    <source>
        <dbReference type="ARBA" id="ARBA00022691"/>
    </source>
</evidence>
<keyword evidence="8" id="KW-0819">tRNA processing</keyword>
<dbReference type="InterPro" id="IPR036602">
    <property type="entry name" value="tRNA_yW-synthesising-like_sf"/>
</dbReference>
<evidence type="ECO:0000256" key="3">
    <source>
        <dbReference type="ARBA" id="ARBA00012750"/>
    </source>
</evidence>
<organism evidence="14 15">
    <name type="scientific">Neolamprologus brichardi</name>
    <name type="common">Fairy cichlid</name>
    <name type="synonym">Lamprologus brichardi</name>
    <dbReference type="NCBI Taxonomy" id="32507"/>
    <lineage>
        <taxon>Eukaryota</taxon>
        <taxon>Metazoa</taxon>
        <taxon>Chordata</taxon>
        <taxon>Craniata</taxon>
        <taxon>Vertebrata</taxon>
        <taxon>Euteleostomi</taxon>
        <taxon>Actinopterygii</taxon>
        <taxon>Neopterygii</taxon>
        <taxon>Teleostei</taxon>
        <taxon>Neoteleostei</taxon>
        <taxon>Acanthomorphata</taxon>
        <taxon>Ovalentaria</taxon>
        <taxon>Cichlomorphae</taxon>
        <taxon>Cichliformes</taxon>
        <taxon>Cichlidae</taxon>
        <taxon>African cichlids</taxon>
        <taxon>Pseudocrenilabrinae</taxon>
        <taxon>Lamprologini</taxon>
        <taxon>Neolamprologus</taxon>
    </lineage>
</organism>
<evidence type="ECO:0000259" key="13">
    <source>
        <dbReference type="Pfam" id="PF02676"/>
    </source>
</evidence>
<evidence type="ECO:0000256" key="10">
    <source>
        <dbReference type="ARBA" id="ARBA00030554"/>
    </source>
</evidence>
<evidence type="ECO:0000256" key="12">
    <source>
        <dbReference type="SAM" id="Phobius"/>
    </source>
</evidence>
<dbReference type="GeneTree" id="ENSGT00940000170376"/>
<dbReference type="Ensembl" id="ENSNBRT00000015727.1">
    <property type="protein sequence ID" value="ENSNBRP00000015308.1"/>
    <property type="gene ID" value="ENSNBRG00000011842.1"/>
</dbReference>
<evidence type="ECO:0000256" key="5">
    <source>
        <dbReference type="ARBA" id="ARBA00022603"/>
    </source>
</evidence>
<evidence type="ECO:0000256" key="4">
    <source>
        <dbReference type="ARBA" id="ARBA00016536"/>
    </source>
</evidence>
<evidence type="ECO:0000256" key="9">
    <source>
        <dbReference type="ARBA" id="ARBA00025378"/>
    </source>
</evidence>
<feature type="domain" description="tRNA wybutosine-synthesizing protein" evidence="13">
    <location>
        <begin position="96"/>
        <end position="144"/>
    </location>
</feature>
<dbReference type="Bgee" id="ENSNBRG00000011842">
    <property type="expression patterns" value="Expressed in skeletal muscle tissue and 8 other cell types or tissues"/>
</dbReference>
<comment type="catalytic activity">
    <reaction evidence="11">
        <text>4-demethyl-7-[(3S)-3-amino-3-carboxypropyl]wyosine(37) in tRNA(Phe) + S-adenosyl-L-methionine = 7-[(3S)-3-amino-3-carboxypropyl]wyosine(37) in tRNA(Phe) + S-adenosyl-L-homocysteine + H(+)</text>
        <dbReference type="Rhea" id="RHEA:36635"/>
        <dbReference type="Rhea" id="RHEA-COMP:10378"/>
        <dbReference type="Rhea" id="RHEA-COMP:10379"/>
        <dbReference type="ChEBI" id="CHEBI:15378"/>
        <dbReference type="ChEBI" id="CHEBI:57856"/>
        <dbReference type="ChEBI" id="CHEBI:59789"/>
        <dbReference type="ChEBI" id="CHEBI:73543"/>
        <dbReference type="ChEBI" id="CHEBI:73550"/>
        <dbReference type="EC" id="2.1.1.282"/>
    </reaction>
</comment>
<evidence type="ECO:0000256" key="2">
    <source>
        <dbReference type="ARBA" id="ARBA00008569"/>
    </source>
</evidence>